<organism evidence="4 5">
    <name type="scientific">Turnera subulata</name>
    <dbReference type="NCBI Taxonomy" id="218843"/>
    <lineage>
        <taxon>Eukaryota</taxon>
        <taxon>Viridiplantae</taxon>
        <taxon>Streptophyta</taxon>
        <taxon>Embryophyta</taxon>
        <taxon>Tracheophyta</taxon>
        <taxon>Spermatophyta</taxon>
        <taxon>Magnoliopsida</taxon>
        <taxon>eudicotyledons</taxon>
        <taxon>Gunneridae</taxon>
        <taxon>Pentapetalae</taxon>
        <taxon>rosids</taxon>
        <taxon>fabids</taxon>
        <taxon>Malpighiales</taxon>
        <taxon>Passifloraceae</taxon>
        <taxon>Turnera</taxon>
    </lineage>
</organism>
<accession>A0A9Q0JC36</accession>
<reference evidence="4" key="1">
    <citation type="submission" date="2022-02" db="EMBL/GenBank/DDBJ databases">
        <authorList>
            <person name="Henning P.M."/>
            <person name="McCubbin A.G."/>
            <person name="Shore J.S."/>
        </authorList>
    </citation>
    <scope>NUCLEOTIDE SEQUENCE</scope>
    <source>
        <strain evidence="4">F60SS</strain>
        <tissue evidence="4">Leaves</tissue>
    </source>
</reference>
<comment type="caution">
    <text evidence="4">The sequence shown here is derived from an EMBL/GenBank/DDBJ whole genome shotgun (WGS) entry which is preliminary data.</text>
</comment>
<keyword evidence="1" id="KW-0862">Zinc</keyword>
<evidence type="ECO:0000256" key="1">
    <source>
        <dbReference type="PROSITE-ProRule" id="PRU00047"/>
    </source>
</evidence>
<dbReference type="Pfam" id="PF14392">
    <property type="entry name" value="zf-CCHC_4"/>
    <property type="match status" value="1"/>
</dbReference>
<evidence type="ECO:0000313" key="4">
    <source>
        <dbReference type="EMBL" id="KAJ4835772.1"/>
    </source>
</evidence>
<proteinExistence type="predicted"/>
<reference evidence="4" key="2">
    <citation type="journal article" date="2023" name="Plants (Basel)">
        <title>Annotation of the Turnera subulata (Passifloraceae) Draft Genome Reveals the S-Locus Evolved after the Divergence of Turneroideae from Passifloroideae in a Stepwise Manner.</title>
        <authorList>
            <person name="Henning P.M."/>
            <person name="Roalson E.H."/>
            <person name="Mir W."/>
            <person name="McCubbin A.G."/>
            <person name="Shore J.S."/>
        </authorList>
    </citation>
    <scope>NUCLEOTIDE SEQUENCE</scope>
    <source>
        <strain evidence="4">F60SS</strain>
    </source>
</reference>
<dbReference type="PANTHER" id="PTHR31286">
    <property type="entry name" value="GLYCINE-RICH CELL WALL STRUCTURAL PROTEIN 1.8-LIKE"/>
    <property type="match status" value="1"/>
</dbReference>
<evidence type="ECO:0000259" key="3">
    <source>
        <dbReference type="PROSITE" id="PS50158"/>
    </source>
</evidence>
<dbReference type="PANTHER" id="PTHR31286:SF99">
    <property type="entry name" value="DUF4283 DOMAIN-CONTAINING PROTEIN"/>
    <property type="match status" value="1"/>
</dbReference>
<feature type="domain" description="CCHC-type" evidence="3">
    <location>
        <begin position="110"/>
        <end position="125"/>
    </location>
</feature>
<dbReference type="Proteomes" id="UP001141552">
    <property type="component" value="Unassembled WGS sequence"/>
</dbReference>
<name>A0A9Q0JC36_9ROSI</name>
<feature type="compositionally biased region" description="Polar residues" evidence="2">
    <location>
        <begin position="270"/>
        <end position="279"/>
    </location>
</feature>
<evidence type="ECO:0000313" key="5">
    <source>
        <dbReference type="Proteomes" id="UP001141552"/>
    </source>
</evidence>
<keyword evidence="5" id="KW-1185">Reference proteome</keyword>
<feature type="region of interest" description="Disordered" evidence="2">
    <location>
        <begin position="245"/>
        <end position="290"/>
    </location>
</feature>
<keyword evidence="1" id="KW-0863">Zinc-finger</keyword>
<dbReference type="InterPro" id="IPR040256">
    <property type="entry name" value="At4g02000-like"/>
</dbReference>
<dbReference type="GO" id="GO:0008270">
    <property type="term" value="F:zinc ion binding"/>
    <property type="evidence" value="ECO:0007669"/>
    <property type="project" value="UniProtKB-KW"/>
</dbReference>
<gene>
    <name evidence="4" type="ORF">Tsubulata_043042</name>
</gene>
<dbReference type="InterPro" id="IPR025836">
    <property type="entry name" value="Zn_knuckle_CX2CX4HX4C"/>
</dbReference>
<dbReference type="GO" id="GO:0003676">
    <property type="term" value="F:nucleic acid binding"/>
    <property type="evidence" value="ECO:0007669"/>
    <property type="project" value="InterPro"/>
</dbReference>
<dbReference type="EMBL" id="JAKUCV010004303">
    <property type="protein sequence ID" value="KAJ4835772.1"/>
    <property type="molecule type" value="Genomic_DNA"/>
</dbReference>
<dbReference type="PROSITE" id="PS50158">
    <property type="entry name" value="ZF_CCHC"/>
    <property type="match status" value="1"/>
</dbReference>
<keyword evidence="1" id="KW-0479">Metal-binding</keyword>
<protein>
    <recommendedName>
        <fullName evidence="3">CCHC-type domain-containing protein</fullName>
    </recommendedName>
</protein>
<dbReference type="AlphaFoldDB" id="A0A9Q0JC36"/>
<sequence length="290" mass="31970">MRGPWMIFGAYLSVERWRPNFHPSTHRVSSVVAWVQIPGLSTEHYHIDVLKMVCDMIGRTARIDMPTQQTDRAQFARIAVELELNKAPESRVCFEDTWYHIEYEDLPQVCFECGMAGHNLSACPSRADVRITSEVATGDASIPLSAQGIPTEKMRGPQSYGDVVNEPKYGHWMLVTRIKAPPKKPTTSVEDRRQVMANTMEDEVTFSAGGEAVTALKGIKVMTSSNPGSNSAARRSKGKAITTIPIATGPNSKRPRQNEVSFSPVIHKPIQTSPATSASKEAHGVKVLLK</sequence>
<evidence type="ECO:0000256" key="2">
    <source>
        <dbReference type="SAM" id="MobiDB-lite"/>
    </source>
</evidence>
<dbReference type="InterPro" id="IPR001878">
    <property type="entry name" value="Znf_CCHC"/>
</dbReference>